<reference evidence="3 4" key="1">
    <citation type="submission" date="2019-03" db="EMBL/GenBank/DDBJ databases">
        <title>Genomic Encyclopedia of Archaeal and Bacterial Type Strains, Phase II (KMG-II): from individual species to whole genera.</title>
        <authorList>
            <person name="Goeker M."/>
        </authorList>
    </citation>
    <scope>NUCLEOTIDE SEQUENCE [LARGE SCALE GENOMIC DNA]</scope>
    <source>
        <strain evidence="3 4">DSM 45499</strain>
    </source>
</reference>
<dbReference type="InterPro" id="IPR025295">
    <property type="entry name" value="eCIS_core_dom"/>
</dbReference>
<evidence type="ECO:0000256" key="1">
    <source>
        <dbReference type="SAM" id="MobiDB-lite"/>
    </source>
</evidence>
<evidence type="ECO:0000313" key="4">
    <source>
        <dbReference type="Proteomes" id="UP000294927"/>
    </source>
</evidence>
<dbReference type="EMBL" id="SOCP01000011">
    <property type="protein sequence ID" value="TDV46183.1"/>
    <property type="molecule type" value="Genomic_DNA"/>
</dbReference>
<dbReference type="RefSeq" id="WP_133905844.1">
    <property type="nucleotide sequence ID" value="NZ_SOCP01000011.1"/>
</dbReference>
<dbReference type="AlphaFoldDB" id="A0A4R7VAZ6"/>
<dbReference type="Proteomes" id="UP000294927">
    <property type="component" value="Unassembled WGS sequence"/>
</dbReference>
<feature type="compositionally biased region" description="Basic and acidic residues" evidence="1">
    <location>
        <begin position="757"/>
        <end position="770"/>
    </location>
</feature>
<dbReference type="OrthoDB" id="9153660at2"/>
<feature type="region of interest" description="Disordered" evidence="1">
    <location>
        <begin position="580"/>
        <end position="602"/>
    </location>
</feature>
<feature type="compositionally biased region" description="Pro residues" evidence="1">
    <location>
        <begin position="273"/>
        <end position="293"/>
    </location>
</feature>
<gene>
    <name evidence="3" type="ORF">CLV71_111141</name>
</gene>
<feature type="compositionally biased region" description="Basic and acidic residues" evidence="1">
    <location>
        <begin position="582"/>
        <end position="592"/>
    </location>
</feature>
<feature type="compositionally biased region" description="Basic residues" evidence="1">
    <location>
        <begin position="652"/>
        <end position="664"/>
    </location>
</feature>
<feature type="region of interest" description="Disordered" evidence="1">
    <location>
        <begin position="201"/>
        <end position="378"/>
    </location>
</feature>
<protein>
    <submittedName>
        <fullName evidence="3">Uncharacterized protein DUF4157</fullName>
    </submittedName>
</protein>
<feature type="domain" description="eCIS core" evidence="2">
    <location>
        <begin position="386"/>
        <end position="461"/>
    </location>
</feature>
<feature type="region of interest" description="Disordered" evidence="1">
    <location>
        <begin position="710"/>
        <end position="780"/>
    </location>
</feature>
<organism evidence="3 4">
    <name type="scientific">Actinophytocola oryzae</name>
    <dbReference type="NCBI Taxonomy" id="502181"/>
    <lineage>
        <taxon>Bacteria</taxon>
        <taxon>Bacillati</taxon>
        <taxon>Actinomycetota</taxon>
        <taxon>Actinomycetes</taxon>
        <taxon>Pseudonocardiales</taxon>
        <taxon>Pseudonocardiaceae</taxon>
    </lineage>
</organism>
<proteinExistence type="predicted"/>
<feature type="compositionally biased region" description="Basic and acidic residues" evidence="1">
    <location>
        <begin position="719"/>
        <end position="730"/>
    </location>
</feature>
<sequence length="818" mass="86861">MRWPFRRKAAEQAVEATVERDRPQESVAAPSDKAAGLRAPARQWATLPVIPTVIPTSVPLVVGPAPVVPLLRLDRRGTSAVEPPTGTVTGLARPVVRVTETVVHQGVDLPVPTVRRPVVAAPREVVPLVDAVDEYVGEPREPATPHRAPGWLRFMPDWAKAGQSSPALPAIPGLPSLPALPAPAPSSEPAIEEDMVVAEPPSFLPPELRNPPKPDLPPRMEEDVRPADPVSPPARRRRPNLGQSRRLGLGAPISGPQLVHPEAPPSVVDGAVEPPPAPQPPPQPSQEPPPPQAAPARVVTEPAREPVAETAPEPAPEPAPVPLPEAPPVAREVPKPPSEPSPGTPNVEQSRPDVPAKPVAATYRATAELRPAPRRTRPRATVVDRVPTALANEVRNRQRADVADVPVYRGPKVGEAAKSRGARAFAAGGAVFLPDEAGPTDSPRTRGLLAHELVHAVQQRTLGAHLPAPDSPLGRQLEAEAQDAERFYGGESGAVEPQPLIHAPTAAPAVSTSAPEPDLSMAAQLATELTSARATTSTATPPQHLDSPFDAATTEEVGKIATESARHVVAEWTNPLLQQENGEGRHAPDRPGAHTAQGGGGFNAAARRDQLVAAAIATHNRNLAPGAMPVTSLSHEELTAIDRQVSSESGHGGHHGTGTHHGSRSHSTPPSQPPAQRYEPNSAASWMHAVTGMNMNYGFGEHGLSARVGSSDSWFSGRTNDRRPVGERVADQMGITNAATATQFDTDTWWQPEEDEAGQRDGGHDDDQNARHNGGSGLDLENVDLDELATRLYDRLRSRLRTELLVDRERAGLLTDFR</sequence>
<accession>A0A4R7VAZ6</accession>
<feature type="region of interest" description="Disordered" evidence="1">
    <location>
        <begin position="644"/>
        <end position="681"/>
    </location>
</feature>
<evidence type="ECO:0000259" key="2">
    <source>
        <dbReference type="Pfam" id="PF13699"/>
    </source>
</evidence>
<feature type="compositionally biased region" description="Basic and acidic residues" evidence="1">
    <location>
        <begin position="210"/>
        <end position="226"/>
    </location>
</feature>
<feature type="compositionally biased region" description="Pro residues" evidence="1">
    <location>
        <begin position="313"/>
        <end position="327"/>
    </location>
</feature>
<keyword evidence="4" id="KW-1185">Reference proteome</keyword>
<feature type="region of interest" description="Disordered" evidence="1">
    <location>
        <begin position="1"/>
        <end position="37"/>
    </location>
</feature>
<evidence type="ECO:0000313" key="3">
    <source>
        <dbReference type="EMBL" id="TDV46183.1"/>
    </source>
</evidence>
<name>A0A4R7VAZ6_9PSEU</name>
<feature type="compositionally biased region" description="Polar residues" evidence="1">
    <location>
        <begin position="734"/>
        <end position="749"/>
    </location>
</feature>
<comment type="caution">
    <text evidence="3">The sequence shown here is derived from an EMBL/GenBank/DDBJ whole genome shotgun (WGS) entry which is preliminary data.</text>
</comment>
<dbReference type="Pfam" id="PF13699">
    <property type="entry name" value="eCIS_core"/>
    <property type="match status" value="1"/>
</dbReference>